<feature type="region of interest" description="Disordered" evidence="1">
    <location>
        <begin position="248"/>
        <end position="276"/>
    </location>
</feature>
<dbReference type="OrthoDB" id="43004at2759"/>
<evidence type="ECO:0000256" key="1">
    <source>
        <dbReference type="SAM" id="MobiDB-lite"/>
    </source>
</evidence>
<feature type="non-terminal residue" evidence="2">
    <location>
        <position position="1"/>
    </location>
</feature>
<name>A0A1E7ETE1_9STRA</name>
<gene>
    <name evidence="2" type="ORF">FRACYDRAFT_220676</name>
</gene>
<evidence type="ECO:0000313" key="2">
    <source>
        <dbReference type="EMBL" id="OEU09054.1"/>
    </source>
</evidence>
<dbReference type="AlphaFoldDB" id="A0A1E7ETE1"/>
<organism evidence="2 3">
    <name type="scientific">Fragilariopsis cylindrus CCMP1102</name>
    <dbReference type="NCBI Taxonomy" id="635003"/>
    <lineage>
        <taxon>Eukaryota</taxon>
        <taxon>Sar</taxon>
        <taxon>Stramenopiles</taxon>
        <taxon>Ochrophyta</taxon>
        <taxon>Bacillariophyta</taxon>
        <taxon>Bacillariophyceae</taxon>
        <taxon>Bacillariophycidae</taxon>
        <taxon>Bacillariales</taxon>
        <taxon>Bacillariaceae</taxon>
        <taxon>Fragilariopsis</taxon>
    </lineage>
</organism>
<keyword evidence="3" id="KW-1185">Reference proteome</keyword>
<evidence type="ECO:0000313" key="3">
    <source>
        <dbReference type="Proteomes" id="UP000095751"/>
    </source>
</evidence>
<reference evidence="2 3" key="1">
    <citation type="submission" date="2016-09" db="EMBL/GenBank/DDBJ databases">
        <title>Extensive genetic diversity and differential bi-allelic expression allows diatom success in the polar Southern Ocean.</title>
        <authorList>
            <consortium name="DOE Joint Genome Institute"/>
            <person name="Mock T."/>
            <person name="Otillar R.P."/>
            <person name="Strauss J."/>
            <person name="Dupont C."/>
            <person name="Frickenhaus S."/>
            <person name="Maumus F."/>
            <person name="Mcmullan M."/>
            <person name="Sanges R."/>
            <person name="Schmutz J."/>
            <person name="Toseland A."/>
            <person name="Valas R."/>
            <person name="Veluchamy A."/>
            <person name="Ward B.J."/>
            <person name="Allen A."/>
            <person name="Barry K."/>
            <person name="Falciatore A."/>
            <person name="Ferrante M."/>
            <person name="Fortunato A.E."/>
            <person name="Gloeckner G."/>
            <person name="Gruber A."/>
            <person name="Hipkin R."/>
            <person name="Janech M."/>
            <person name="Kroth P."/>
            <person name="Leese F."/>
            <person name="Lindquist E."/>
            <person name="Lyon B.R."/>
            <person name="Martin J."/>
            <person name="Mayer C."/>
            <person name="Parker M."/>
            <person name="Quesneville H."/>
            <person name="Raymond J."/>
            <person name="Uhlig C."/>
            <person name="Valentin K.U."/>
            <person name="Worden A.Z."/>
            <person name="Armbrust E.V."/>
            <person name="Bowler C."/>
            <person name="Green B."/>
            <person name="Moulton V."/>
            <person name="Van Oosterhout C."/>
            <person name="Grigoriev I."/>
        </authorList>
    </citation>
    <scope>NUCLEOTIDE SEQUENCE [LARGE SCALE GENOMIC DNA]</scope>
    <source>
        <strain evidence="2 3">CCMP1102</strain>
    </source>
</reference>
<feature type="region of interest" description="Disordered" evidence="1">
    <location>
        <begin position="132"/>
        <end position="158"/>
    </location>
</feature>
<dbReference type="InParanoid" id="A0A1E7ETE1"/>
<accession>A0A1E7ETE1</accession>
<sequence>SATCSKELMKVLTTPSKIASALDWKKQIGGSIATIDFHVNRIGLTISHHPDNSITNDEVSSISSSSYYSIPMLKKGKQKIPDSSRKQLSELVQENKVCGFVISWPLQKDTGLMGASCGRTLFAIEELLQSHQSSQSESESEENQQQQKQNSTNSNSNSVFTVNRPICLWDSIHEEQPKADIFGRSSVYSRTSTKKEHCASKEQYHQDESIVATKVWEDFVKTNWPDIYATNNQYQNHSMATNASLFNNNIESSSTSTPSQEEEEQQQPRKTLAMVA</sequence>
<dbReference type="EMBL" id="KV784377">
    <property type="protein sequence ID" value="OEU09054.1"/>
    <property type="molecule type" value="Genomic_DNA"/>
</dbReference>
<dbReference type="KEGG" id="fcy:FRACYDRAFT_220676"/>
<proteinExistence type="predicted"/>
<protein>
    <submittedName>
        <fullName evidence="2">Uncharacterized protein</fullName>
    </submittedName>
</protein>
<dbReference type="Proteomes" id="UP000095751">
    <property type="component" value="Unassembled WGS sequence"/>
</dbReference>